<dbReference type="Pfam" id="PF12972">
    <property type="entry name" value="NAGLU_C"/>
    <property type="match status" value="3"/>
</dbReference>
<dbReference type="PANTHER" id="PTHR12872:SF1">
    <property type="entry name" value="ALPHA-N-ACETYLGLUCOSAMINIDASE"/>
    <property type="match status" value="1"/>
</dbReference>
<dbReference type="Gene3D" id="3.20.20.80">
    <property type="entry name" value="Glycosidases"/>
    <property type="match status" value="1"/>
</dbReference>
<dbReference type="InterPro" id="IPR024732">
    <property type="entry name" value="NAGLU_C"/>
</dbReference>
<name>A0A3Q0J6Y5_DIACI</name>
<proteinExistence type="predicted"/>
<evidence type="ECO:0000259" key="2">
    <source>
        <dbReference type="Pfam" id="PF12972"/>
    </source>
</evidence>
<feature type="domain" description="Alpha-N-acetylglucosaminidase C-terminal" evidence="2">
    <location>
        <begin position="461"/>
        <end position="552"/>
    </location>
</feature>
<dbReference type="STRING" id="121845.A0A3Q0J6Y5"/>
<dbReference type="GeneID" id="103515827"/>
<keyword evidence="3" id="KW-1185">Reference proteome</keyword>
<evidence type="ECO:0000313" key="4">
    <source>
        <dbReference type="RefSeq" id="XP_026684206.1"/>
    </source>
</evidence>
<feature type="domain" description="Alpha-N-acetylglucosaminidase C-terminal" evidence="2">
    <location>
        <begin position="564"/>
        <end position="664"/>
    </location>
</feature>
<dbReference type="InterPro" id="IPR024733">
    <property type="entry name" value="NAGLU_tim-barrel"/>
</dbReference>
<protein>
    <submittedName>
        <fullName evidence="4">Alpha-N-acetylglucosaminidase</fullName>
    </submittedName>
</protein>
<dbReference type="Gene3D" id="1.20.120.670">
    <property type="entry name" value="N-acetyl-b-d-glucoasminidase"/>
    <property type="match status" value="3"/>
</dbReference>
<dbReference type="RefSeq" id="XP_026684206.1">
    <property type="nucleotide sequence ID" value="XM_026828405.1"/>
</dbReference>
<organism evidence="3 4">
    <name type="scientific">Diaphorina citri</name>
    <name type="common">Asian citrus psyllid</name>
    <dbReference type="NCBI Taxonomy" id="121845"/>
    <lineage>
        <taxon>Eukaryota</taxon>
        <taxon>Metazoa</taxon>
        <taxon>Ecdysozoa</taxon>
        <taxon>Arthropoda</taxon>
        <taxon>Hexapoda</taxon>
        <taxon>Insecta</taxon>
        <taxon>Pterygota</taxon>
        <taxon>Neoptera</taxon>
        <taxon>Paraneoptera</taxon>
        <taxon>Hemiptera</taxon>
        <taxon>Sternorrhyncha</taxon>
        <taxon>Psylloidea</taxon>
        <taxon>Psyllidae</taxon>
        <taxon>Diaphorininae</taxon>
        <taxon>Diaphorina</taxon>
    </lineage>
</organism>
<gene>
    <name evidence="4" type="primary">LOC103515827</name>
</gene>
<dbReference type="InterPro" id="IPR007781">
    <property type="entry name" value="NAGLU"/>
</dbReference>
<dbReference type="PaxDb" id="121845-A0A3Q0J6Y5"/>
<evidence type="ECO:0000259" key="1">
    <source>
        <dbReference type="Pfam" id="PF05089"/>
    </source>
</evidence>
<dbReference type="AlphaFoldDB" id="A0A3Q0J6Y5"/>
<dbReference type="KEGG" id="dci:103515827"/>
<dbReference type="Pfam" id="PF05089">
    <property type="entry name" value="NAGLU"/>
    <property type="match status" value="1"/>
</dbReference>
<dbReference type="Proteomes" id="UP000079169">
    <property type="component" value="Unplaced"/>
</dbReference>
<feature type="domain" description="Alpha-N-acetylglucosaminidase tim-barrel" evidence="1">
    <location>
        <begin position="6"/>
        <end position="338"/>
    </location>
</feature>
<reference evidence="4" key="1">
    <citation type="submission" date="2025-08" db="UniProtKB">
        <authorList>
            <consortium name="RefSeq"/>
        </authorList>
    </citation>
    <scope>IDENTIFICATION</scope>
</reference>
<sequence length="674" mass="78071">MNMFRLFENVCTASYSYVWWDWPRWEREIDRWALNGINLAYASTGIEAVWTRVYRDLGLSDADIDDHFAGPAFLAWNRMGNLRGWGGPLSKSWHARQVLLQRKILSRMRELAITPILPAFAGIVPVAFKRLFPNSKLTKLGSWCNFEEKYCCPLLLDPTDPLFKKVGIKFLQEVRAQFGTNHMYSADTFNENVPQSGDLEYLRNISVGIYETMTAVDPNAIWVLQGWMFVNEILFWTQDRVKAFLTAVPQGKILVLDLFAEQMPAHDRLHSFYGQPYIWCMLHNFGGTIGMHGSLPQINEGVHKARNNTGSLVGLGMVPEGIDQNYVVYDFMADVFWSPNPLNISSWVELYARRRYGLDTSSHLIQAWQILQTTLYSYDGSLGALHGRYKICTRPSLQWTPETWYDSKLLFQAWGLILDDSQPRNSSNFNHDIVDITRQCLQVMFFGQFELKICTRPSLQWTPEESHVFESNARNQVTLWGPRGEIVDYASKQWSGLVSSHHLPRWTLFISYLNKSLDQNITFNQKQYNKDVLNNIEKPFTYKLDTYPDTPSVYFSILKTTLIEESHVFESNARNQVTLWGPRGEIVDYASKQWSGLVSSHHLPRWTLFISYLNKSLDQNITFNQKQYNRDVLNNIEKPFTYKLDTYPDTPSGNAFDIARRIYQTWIPKVSGSQ</sequence>
<evidence type="ECO:0000313" key="3">
    <source>
        <dbReference type="Proteomes" id="UP000079169"/>
    </source>
</evidence>
<dbReference type="PANTHER" id="PTHR12872">
    <property type="entry name" value="ALPHA-N-ACETYLGLUCOSAMINIDASE"/>
    <property type="match status" value="1"/>
</dbReference>
<accession>A0A3Q0J6Y5</accession>
<feature type="domain" description="Alpha-N-acetylglucosaminidase C-terminal" evidence="2">
    <location>
        <begin position="347"/>
        <end position="446"/>
    </location>
</feature>